<keyword evidence="3" id="KW-1185">Reference proteome</keyword>
<feature type="compositionally biased region" description="Basic and acidic residues" evidence="1">
    <location>
        <begin position="68"/>
        <end position="97"/>
    </location>
</feature>
<evidence type="ECO:0000313" key="3">
    <source>
        <dbReference type="Proteomes" id="UP000727407"/>
    </source>
</evidence>
<accession>A0A8J4WWH1</accession>
<sequence>GQIEAKEQASAEQELPVQCVNDPMPLNAVVDCGDEAFPMNNHHPGGSGRVEGQGDADVGKQSENLEWSLERRATRTRDTHGQSESKEQASAERERIKLPVQCVDDPVPLNTTVDYGEEMISIDNHHPCSVRCLDHQTGLNASEVETSSMLNQPPASVLVVLLF</sequence>
<evidence type="ECO:0000256" key="1">
    <source>
        <dbReference type="SAM" id="MobiDB-lite"/>
    </source>
</evidence>
<feature type="region of interest" description="Disordered" evidence="1">
    <location>
        <begin position="34"/>
        <end position="97"/>
    </location>
</feature>
<gene>
    <name evidence="2" type="ORF">DAT39_015870</name>
</gene>
<reference evidence="2" key="1">
    <citation type="submission" date="2020-07" db="EMBL/GenBank/DDBJ databases">
        <title>Clarias magur genome sequencing, assembly and annotation.</title>
        <authorList>
            <person name="Kushwaha B."/>
            <person name="Kumar R."/>
            <person name="Das P."/>
            <person name="Joshi C.G."/>
            <person name="Kumar D."/>
            <person name="Nagpure N.S."/>
            <person name="Pandey M."/>
            <person name="Agarwal S."/>
            <person name="Srivastava S."/>
            <person name="Singh M."/>
            <person name="Sahoo L."/>
            <person name="Jayasankar P."/>
            <person name="Meher P.K."/>
            <person name="Koringa P.G."/>
            <person name="Iquebal M.A."/>
            <person name="Das S.P."/>
            <person name="Bit A."/>
            <person name="Patnaik S."/>
            <person name="Patel N."/>
            <person name="Shah T.M."/>
            <person name="Hinsu A."/>
            <person name="Jena J.K."/>
        </authorList>
    </citation>
    <scope>NUCLEOTIDE SEQUENCE</scope>
    <source>
        <strain evidence="2">CIFAMagur01</strain>
        <tissue evidence="2">Testis</tissue>
    </source>
</reference>
<dbReference type="OrthoDB" id="10661480at2759"/>
<feature type="non-terminal residue" evidence="2">
    <location>
        <position position="163"/>
    </location>
</feature>
<feature type="non-terminal residue" evidence="2">
    <location>
        <position position="1"/>
    </location>
</feature>
<organism evidence="2 3">
    <name type="scientific">Clarias magur</name>
    <name type="common">Asian catfish</name>
    <name type="synonym">Macropteronotus magur</name>
    <dbReference type="NCBI Taxonomy" id="1594786"/>
    <lineage>
        <taxon>Eukaryota</taxon>
        <taxon>Metazoa</taxon>
        <taxon>Chordata</taxon>
        <taxon>Craniata</taxon>
        <taxon>Vertebrata</taxon>
        <taxon>Euteleostomi</taxon>
        <taxon>Actinopterygii</taxon>
        <taxon>Neopterygii</taxon>
        <taxon>Teleostei</taxon>
        <taxon>Ostariophysi</taxon>
        <taxon>Siluriformes</taxon>
        <taxon>Clariidae</taxon>
        <taxon>Clarias</taxon>
    </lineage>
</organism>
<name>A0A8J4WWH1_CLAMG</name>
<comment type="caution">
    <text evidence="2">The sequence shown here is derived from an EMBL/GenBank/DDBJ whole genome shotgun (WGS) entry which is preliminary data.</text>
</comment>
<evidence type="ECO:0000313" key="2">
    <source>
        <dbReference type="EMBL" id="KAF5894464.1"/>
    </source>
</evidence>
<proteinExistence type="predicted"/>
<dbReference type="AlphaFoldDB" id="A0A8J4WWH1"/>
<protein>
    <submittedName>
        <fullName evidence="2">Uncharacterized protein</fullName>
    </submittedName>
</protein>
<dbReference type="Proteomes" id="UP000727407">
    <property type="component" value="Unassembled WGS sequence"/>
</dbReference>
<dbReference type="EMBL" id="QNUK01000374">
    <property type="protein sequence ID" value="KAF5894464.1"/>
    <property type="molecule type" value="Genomic_DNA"/>
</dbReference>